<dbReference type="InterPro" id="IPR002509">
    <property type="entry name" value="NODB_dom"/>
</dbReference>
<dbReference type="InterPro" id="IPR011044">
    <property type="entry name" value="Quino_amine_DH_bsu"/>
</dbReference>
<feature type="domain" description="NodB homology" evidence="1">
    <location>
        <begin position="535"/>
        <end position="661"/>
    </location>
</feature>
<gene>
    <name evidence="2" type="ORF">IWA51_08600</name>
</gene>
<organism evidence="2 3">
    <name type="scientific">Treponema peruense</name>
    <dbReference type="NCBI Taxonomy" id="2787628"/>
    <lineage>
        <taxon>Bacteria</taxon>
        <taxon>Pseudomonadati</taxon>
        <taxon>Spirochaetota</taxon>
        <taxon>Spirochaetia</taxon>
        <taxon>Spirochaetales</taxon>
        <taxon>Treponemataceae</taxon>
        <taxon>Treponema</taxon>
    </lineage>
</organism>
<dbReference type="Proteomes" id="UP000595224">
    <property type="component" value="Chromosome"/>
</dbReference>
<dbReference type="AlphaFoldDB" id="A0A7T3RBZ7"/>
<dbReference type="Gene3D" id="2.120.10.30">
    <property type="entry name" value="TolB, C-terminal domain"/>
    <property type="match status" value="1"/>
</dbReference>
<dbReference type="InterPro" id="IPR011042">
    <property type="entry name" value="6-blade_b-propeller_TolB-like"/>
</dbReference>
<dbReference type="SUPFAM" id="SSF50969">
    <property type="entry name" value="YVTN repeat-like/Quinoprotein amine dehydrogenase"/>
    <property type="match status" value="1"/>
</dbReference>
<dbReference type="RefSeq" id="WP_198442120.1">
    <property type="nucleotide sequence ID" value="NZ_CBCSHE010000001.1"/>
</dbReference>
<dbReference type="SUPFAM" id="SSF88713">
    <property type="entry name" value="Glycoside hydrolase/deacetylase"/>
    <property type="match status" value="1"/>
</dbReference>
<evidence type="ECO:0000313" key="2">
    <source>
        <dbReference type="EMBL" id="QQA00331.1"/>
    </source>
</evidence>
<dbReference type="Gene3D" id="3.20.20.370">
    <property type="entry name" value="Glycoside hydrolase/deacetylase"/>
    <property type="match status" value="1"/>
</dbReference>
<dbReference type="EMBL" id="CP064936">
    <property type="protein sequence ID" value="QQA00331.1"/>
    <property type="molecule type" value="Genomic_DNA"/>
</dbReference>
<dbReference type="KEGG" id="tper:IWA51_08600"/>
<name>A0A7T3RBZ7_9SPIR</name>
<keyword evidence="3" id="KW-1185">Reference proteome</keyword>
<dbReference type="PROSITE" id="PS00723">
    <property type="entry name" value="POLYPRENYL_SYNTHASE_1"/>
    <property type="match status" value="1"/>
</dbReference>
<dbReference type="InterPro" id="IPR011330">
    <property type="entry name" value="Glyco_hydro/deAcase_b/a-brl"/>
</dbReference>
<proteinExistence type="predicted"/>
<evidence type="ECO:0000259" key="1">
    <source>
        <dbReference type="Pfam" id="PF01522"/>
    </source>
</evidence>
<dbReference type="GO" id="GO:0005975">
    <property type="term" value="P:carbohydrate metabolic process"/>
    <property type="evidence" value="ECO:0007669"/>
    <property type="project" value="InterPro"/>
</dbReference>
<protein>
    <submittedName>
        <fullName evidence="2">PD40 domain-containing protein</fullName>
    </submittedName>
</protein>
<dbReference type="CDD" id="cd10917">
    <property type="entry name" value="CE4_NodB_like_6s_7s"/>
    <property type="match status" value="1"/>
</dbReference>
<sequence>MNARIKIISAFLSVVLCTGVGFKAHAGVLFSDLSLGSKDALLFTVKNDIPGTKKYESVFLTKLGKNSTLDSPKILTCFPEKMEVLDEGKNLQVRNRYGTAWYSFSEDKLTWISRAEKLPVGYSAVNSQSVSPDGRWICFVRADGICRGSLVIMNAVAMEERILVDSQTLGGSDVNIRWSPDSRFLLYENNGSIYFETPESLFKNVRLSESYRRIGQGYIDCVRWTEEGDILYINGDIIYRIYGNELYTRGLYASLVGNGTIVGRLSSAFDSMHDKFFCDPNGTQIITITGNNLITYCTLGSVGYDYAKINAIYPLSALGGNPFSYDVFWTSERKPLLWIDMISYSSGKKVSSLFTLFDRMARLFETENSVAPVLSPDRRFVAYSGPKKLCIFDALSQKPRTEVAGEEIHSLAWRDSRNLIAGGENSVRVFRVPSSESAKTESSFLFLSSAQNCGWERDSVYAVSSGKKYFYKEASSVWSEAKLNSGTEIFSEKNGKFRVFTGTSLNKLFDNAIYVRSLSGGTTTYSVFPETDEEKPDAKKIALVFDATDSADGVAFVLNSVNFYGIKTTFFINGEFIRRYPLETVQLAYGADCASGFYSNANLVSDDFAIDADFIRRGLVRNEDEFFSATGKELALLWHAPEYRSSELMRKAGSDAGYRYVNALSAENDCESSIEKILSSLSDGTVLSVNVGKSGKARSEYVFEKINYLIASILDSGYEIVDVREIIK</sequence>
<evidence type="ECO:0000313" key="3">
    <source>
        <dbReference type="Proteomes" id="UP000595224"/>
    </source>
</evidence>
<dbReference type="InterPro" id="IPR033749">
    <property type="entry name" value="Polyprenyl_synt_CS"/>
</dbReference>
<reference evidence="2 3" key="1">
    <citation type="submission" date="2020-11" db="EMBL/GenBank/DDBJ databases">
        <title>Treponema Peruensis nv. sp., first commensal Treponema isolated from human feces.</title>
        <authorList>
            <person name="Belkhou C."/>
            <person name="Raes J."/>
        </authorList>
    </citation>
    <scope>NUCLEOTIDE SEQUENCE [LARGE SCALE GENOMIC DNA]</scope>
    <source>
        <strain evidence="2 3">RCC2812</strain>
    </source>
</reference>
<dbReference type="Pfam" id="PF01522">
    <property type="entry name" value="Polysacc_deac_1"/>
    <property type="match status" value="1"/>
</dbReference>
<accession>A0A7T3RBZ7</accession>
<dbReference type="GO" id="GO:0016810">
    <property type="term" value="F:hydrolase activity, acting on carbon-nitrogen (but not peptide) bonds"/>
    <property type="evidence" value="ECO:0007669"/>
    <property type="project" value="InterPro"/>
</dbReference>